<dbReference type="Proteomes" id="UP000000383">
    <property type="component" value="Chromosome"/>
</dbReference>
<proteinExistence type="predicted"/>
<dbReference type="EMBL" id="CP002056">
    <property type="protein sequence ID" value="ADI30493.1"/>
    <property type="molecule type" value="Genomic_DNA"/>
</dbReference>
<protein>
    <submittedName>
        <fullName evidence="1">Uncharacterized conserved protein UCP037205</fullName>
    </submittedName>
</protein>
<name>D7DKP7_METV0</name>
<dbReference type="HOGENOM" id="CLU_201808_0_0_4"/>
<organism evidence="1 2">
    <name type="scientific">Methylotenera versatilis (strain 301)</name>
    <dbReference type="NCBI Taxonomy" id="666681"/>
    <lineage>
        <taxon>Bacteria</taxon>
        <taxon>Pseudomonadati</taxon>
        <taxon>Pseudomonadota</taxon>
        <taxon>Betaproteobacteria</taxon>
        <taxon>Nitrosomonadales</taxon>
        <taxon>Methylophilaceae</taxon>
        <taxon>Methylotenera</taxon>
    </lineage>
</organism>
<dbReference type="eggNOG" id="COG4338">
    <property type="taxonomic scope" value="Bacteria"/>
</dbReference>
<reference evidence="2" key="1">
    <citation type="submission" date="2010-05" db="EMBL/GenBank/DDBJ databases">
        <title>Complete sequence of Methylotenera sp. 301.</title>
        <authorList>
            <person name="Lucas S."/>
            <person name="Copeland A."/>
            <person name="Lapidus A."/>
            <person name="Cheng J.-F."/>
            <person name="Bruce D."/>
            <person name="Goodwin L."/>
            <person name="Pitluck S."/>
            <person name="Clum A."/>
            <person name="Land M."/>
            <person name="Hauser L."/>
            <person name="Kyrpides N."/>
            <person name="Ivanova N."/>
            <person name="Chistoservova L."/>
            <person name="Kalyuzhnaya M."/>
            <person name="Woyke T."/>
        </authorList>
    </citation>
    <scope>NUCLEOTIDE SEQUENCE [LARGE SCALE GENOMIC DNA]</scope>
    <source>
        <strain evidence="2">301</strain>
    </source>
</reference>
<reference evidence="1 2" key="2">
    <citation type="journal article" date="2011" name="J. Bacteriol.">
        <title>Genomes of three methylotrophs from a single niche uncover genetic and metabolic divergence of Methylophilaceae.</title>
        <authorList>
            <person name="Lapidus A."/>
            <person name="Clum A."/>
            <person name="Labutti K."/>
            <person name="Kaluzhnaya M.G."/>
            <person name="Lim S."/>
            <person name="Beck D.A."/>
            <person name="Glavina Del Rio T."/>
            <person name="Nolan M."/>
            <person name="Mavromatis K."/>
            <person name="Huntemann M."/>
            <person name="Lucas S."/>
            <person name="Lidstrom M.E."/>
            <person name="Ivanova N."/>
            <person name="Chistoserdova L."/>
        </authorList>
    </citation>
    <scope>NUCLEOTIDE SEQUENCE [LARGE SCALE GENOMIC DNA]</scope>
    <source>
        <strain evidence="1 2">301</strain>
    </source>
</reference>
<dbReference type="KEGG" id="meh:M301_2125"/>
<sequence precursor="true">MKIKNTFKGNKSSLPSKICAQCGLSMTWRKSWAKNWDEIKYCSDKCRTLSKAKV</sequence>
<dbReference type="RefSeq" id="WP_013148801.1">
    <property type="nucleotide sequence ID" value="NC_014207.1"/>
</dbReference>
<dbReference type="PANTHER" id="PTHR37463">
    <property type="entry name" value="GSL3115 PROTEIN"/>
    <property type="match status" value="1"/>
</dbReference>
<evidence type="ECO:0000313" key="1">
    <source>
        <dbReference type="EMBL" id="ADI30493.1"/>
    </source>
</evidence>
<evidence type="ECO:0000313" key="2">
    <source>
        <dbReference type="Proteomes" id="UP000000383"/>
    </source>
</evidence>
<dbReference type="AlphaFoldDB" id="D7DKP7"/>
<gene>
    <name evidence="1" type="ordered locus">M301_2125</name>
</gene>
<dbReference type="InterPro" id="IPR017136">
    <property type="entry name" value="UCP037205"/>
</dbReference>
<dbReference type="PANTHER" id="PTHR37463:SF1">
    <property type="entry name" value="DUF2256 DOMAIN-CONTAINING PROTEIN"/>
    <property type="match status" value="1"/>
</dbReference>
<keyword evidence="2" id="KW-1185">Reference proteome</keyword>
<dbReference type="Pfam" id="PF10013">
    <property type="entry name" value="DUF2256"/>
    <property type="match status" value="1"/>
</dbReference>
<accession>D7DKP7</accession>
<dbReference type="STRING" id="666681.M301_2125"/>